<evidence type="ECO:0000313" key="5">
    <source>
        <dbReference type="EMBL" id="KJL33287.1"/>
    </source>
</evidence>
<dbReference type="Pfam" id="PF02551">
    <property type="entry name" value="Acyl_CoA_thio"/>
    <property type="match status" value="1"/>
</dbReference>
<dbReference type="InterPro" id="IPR049449">
    <property type="entry name" value="TesB_ACOT8-like_N"/>
</dbReference>
<dbReference type="Gene3D" id="2.40.160.210">
    <property type="entry name" value="Acyl-CoA thioesterase, double hotdog domain"/>
    <property type="match status" value="1"/>
</dbReference>
<dbReference type="STRING" id="582680.RS86_01947"/>
<organism evidence="5 6">
    <name type="scientific">Microbacterium azadirachtae</name>
    <dbReference type="NCBI Taxonomy" id="582680"/>
    <lineage>
        <taxon>Bacteria</taxon>
        <taxon>Bacillati</taxon>
        <taxon>Actinomycetota</taxon>
        <taxon>Actinomycetes</taxon>
        <taxon>Micrococcales</taxon>
        <taxon>Microbacteriaceae</taxon>
        <taxon>Microbacterium</taxon>
    </lineage>
</organism>
<dbReference type="GO" id="GO:0047617">
    <property type="term" value="F:fatty acyl-CoA hydrolase activity"/>
    <property type="evidence" value="ECO:0007669"/>
    <property type="project" value="InterPro"/>
</dbReference>
<evidence type="ECO:0000256" key="2">
    <source>
        <dbReference type="ARBA" id="ARBA00022801"/>
    </source>
</evidence>
<dbReference type="PANTHER" id="PTHR11066">
    <property type="entry name" value="ACYL-COA THIOESTERASE"/>
    <property type="match status" value="1"/>
</dbReference>
<dbReference type="InterPro" id="IPR029069">
    <property type="entry name" value="HotDog_dom_sf"/>
</dbReference>
<keyword evidence="6" id="KW-1185">Reference proteome</keyword>
<dbReference type="InterPro" id="IPR025652">
    <property type="entry name" value="TesB_C"/>
</dbReference>
<dbReference type="Proteomes" id="UP000033740">
    <property type="component" value="Unassembled WGS sequence"/>
</dbReference>
<protein>
    <submittedName>
        <fullName evidence="5">Acyl-CoA thioesterase 2</fullName>
        <ecNumber evidence="5">3.1.2.-</ecNumber>
    </submittedName>
</protein>
<evidence type="ECO:0000259" key="3">
    <source>
        <dbReference type="Pfam" id="PF02551"/>
    </source>
</evidence>
<reference evidence="5 6" key="1">
    <citation type="submission" date="2015-02" db="EMBL/GenBank/DDBJ databases">
        <title>Draft genome sequences of ten Microbacterium spp. with emphasis on heavy metal contaminated environments.</title>
        <authorList>
            <person name="Corretto E."/>
        </authorList>
    </citation>
    <scope>NUCLEOTIDE SEQUENCE [LARGE SCALE GENOMIC DNA]</scope>
    <source>
        <strain evidence="5 6">ARN176</strain>
    </source>
</reference>
<dbReference type="CDD" id="cd03445">
    <property type="entry name" value="Thioesterase_II_repeat2"/>
    <property type="match status" value="1"/>
</dbReference>
<dbReference type="SUPFAM" id="SSF54637">
    <property type="entry name" value="Thioesterase/thiol ester dehydrase-isomerase"/>
    <property type="match status" value="2"/>
</dbReference>
<accession>A0A0F0LJB0</accession>
<keyword evidence="2 5" id="KW-0378">Hydrolase</keyword>
<gene>
    <name evidence="5" type="primary">tesB_2</name>
    <name evidence="5" type="ORF">RS86_01947</name>
</gene>
<dbReference type="EC" id="3.1.2.-" evidence="5"/>
<name>A0A0F0LJB0_9MICO</name>
<dbReference type="PANTHER" id="PTHR11066:SF34">
    <property type="entry name" value="ACYL-COENZYME A THIOESTERASE 8"/>
    <property type="match status" value="1"/>
</dbReference>
<dbReference type="InterPro" id="IPR042171">
    <property type="entry name" value="Acyl-CoA_hotdog"/>
</dbReference>
<feature type="domain" description="Acyl-CoA thioesterase-like N-terminal HotDog" evidence="4">
    <location>
        <begin position="31"/>
        <end position="112"/>
    </location>
</feature>
<dbReference type="GO" id="GO:0006637">
    <property type="term" value="P:acyl-CoA metabolic process"/>
    <property type="evidence" value="ECO:0007669"/>
    <property type="project" value="InterPro"/>
</dbReference>
<feature type="domain" description="Acyl-CoA thioesterase 2 C-terminal" evidence="3">
    <location>
        <begin position="159"/>
        <end position="281"/>
    </location>
</feature>
<dbReference type="CDD" id="cd03444">
    <property type="entry name" value="Thioesterase_II_repeat1"/>
    <property type="match status" value="1"/>
</dbReference>
<sequence>MSTSAAFLRAIALTECAPEHADRAFTAQPQPVPWPKAYGGDTVAQSVAAAIRTVDDDRVLHSVHSTFLRGVDIAEPVRYEVELLRDGRGFSTRHVRGHQHGRLAFLATASFHVPEEFPVHGPEMPEVPDPETLPSSAEALAGYEGVDVDYWSHDRSFDMRHVPGPVYVRVEGARVPHQAVWVRAFEALDDDPVTHQLAIAYVCDYTILEPVLRVLGLPWRDEGLVTASLDHAMWFHAPARADEWLLYAHESAGISDGRGLGLGRFFDRTGRLIATVAQEGMIRPGRAL</sequence>
<evidence type="ECO:0000313" key="6">
    <source>
        <dbReference type="Proteomes" id="UP000033740"/>
    </source>
</evidence>
<dbReference type="AlphaFoldDB" id="A0A0F0LJB0"/>
<dbReference type="PATRIC" id="fig|582680.6.peg.2014"/>
<dbReference type="InterPro" id="IPR003703">
    <property type="entry name" value="Acyl_CoA_thio"/>
</dbReference>
<comment type="caution">
    <text evidence="5">The sequence shown here is derived from an EMBL/GenBank/DDBJ whole genome shotgun (WGS) entry which is preliminary data.</text>
</comment>
<evidence type="ECO:0000256" key="1">
    <source>
        <dbReference type="ARBA" id="ARBA00006538"/>
    </source>
</evidence>
<dbReference type="GO" id="GO:0009062">
    <property type="term" value="P:fatty acid catabolic process"/>
    <property type="evidence" value="ECO:0007669"/>
    <property type="project" value="TreeGrafter"/>
</dbReference>
<evidence type="ECO:0000259" key="4">
    <source>
        <dbReference type="Pfam" id="PF13622"/>
    </source>
</evidence>
<dbReference type="Pfam" id="PF13622">
    <property type="entry name" value="4HBT_3"/>
    <property type="match status" value="1"/>
</dbReference>
<dbReference type="EMBL" id="JYIX01000034">
    <property type="protein sequence ID" value="KJL33287.1"/>
    <property type="molecule type" value="Genomic_DNA"/>
</dbReference>
<dbReference type="RefSeq" id="WP_045272027.1">
    <property type="nucleotide sequence ID" value="NZ_JYIX01000034.1"/>
</dbReference>
<proteinExistence type="inferred from homology"/>
<comment type="similarity">
    <text evidence="1">Belongs to the C/M/P thioester hydrolase family.</text>
</comment>